<dbReference type="InterPro" id="IPR000086">
    <property type="entry name" value="NUDIX_hydrolase_dom"/>
</dbReference>
<dbReference type="Proteomes" id="UP000677244">
    <property type="component" value="Unassembled WGS sequence"/>
</dbReference>
<organism evidence="7 8">
    <name type="scientific">Niastella soli</name>
    <dbReference type="NCBI Taxonomy" id="2821487"/>
    <lineage>
        <taxon>Bacteria</taxon>
        <taxon>Pseudomonadati</taxon>
        <taxon>Bacteroidota</taxon>
        <taxon>Chitinophagia</taxon>
        <taxon>Chitinophagales</taxon>
        <taxon>Chitinophagaceae</taxon>
        <taxon>Niastella</taxon>
    </lineage>
</organism>
<dbReference type="Gene3D" id="3.90.79.10">
    <property type="entry name" value="Nucleoside Triphosphate Pyrophosphohydrolase"/>
    <property type="match status" value="1"/>
</dbReference>
<comment type="similarity">
    <text evidence="2">Belongs to the Nudix hydrolase family.</text>
</comment>
<evidence type="ECO:0000313" key="7">
    <source>
        <dbReference type="EMBL" id="MBO9202868.1"/>
    </source>
</evidence>
<name>A0ABS3YY72_9BACT</name>
<dbReference type="CDD" id="cd04690">
    <property type="entry name" value="NUDIX_Hydrolase"/>
    <property type="match status" value="1"/>
</dbReference>
<evidence type="ECO:0000259" key="6">
    <source>
        <dbReference type="PROSITE" id="PS51462"/>
    </source>
</evidence>
<keyword evidence="4" id="KW-0378">Hydrolase</keyword>
<dbReference type="PANTHER" id="PTHR43758">
    <property type="entry name" value="7,8-DIHYDRO-8-OXOGUANINE TRIPHOSPHATASE"/>
    <property type="match status" value="1"/>
</dbReference>
<comment type="cofactor">
    <cofactor evidence="1">
        <name>Mg(2+)</name>
        <dbReference type="ChEBI" id="CHEBI:18420"/>
    </cofactor>
</comment>
<evidence type="ECO:0000256" key="3">
    <source>
        <dbReference type="ARBA" id="ARBA00022723"/>
    </source>
</evidence>
<keyword evidence="8" id="KW-1185">Reference proteome</keyword>
<evidence type="ECO:0000256" key="5">
    <source>
        <dbReference type="ARBA" id="ARBA00022842"/>
    </source>
</evidence>
<dbReference type="PANTHER" id="PTHR43758:SF2">
    <property type="entry name" value="OXIDIZED PURINE NUCLEOSIDE TRIPHOSPHATE HYDROLASE"/>
    <property type="match status" value="1"/>
</dbReference>
<keyword evidence="5" id="KW-0460">Magnesium</keyword>
<dbReference type="PROSITE" id="PS00893">
    <property type="entry name" value="NUDIX_BOX"/>
    <property type="match status" value="1"/>
</dbReference>
<feature type="domain" description="Nudix hydrolase" evidence="6">
    <location>
        <begin position="1"/>
        <end position="130"/>
    </location>
</feature>
<dbReference type="RefSeq" id="WP_209140922.1">
    <property type="nucleotide sequence ID" value="NZ_JAGHKO010000005.1"/>
</dbReference>
<dbReference type="Pfam" id="PF00293">
    <property type="entry name" value="NUDIX"/>
    <property type="match status" value="1"/>
</dbReference>
<reference evidence="7 8" key="1">
    <citation type="submission" date="2021-03" db="EMBL/GenBank/DDBJ databases">
        <title>Assistant Professor.</title>
        <authorList>
            <person name="Huq M.A."/>
        </authorList>
    </citation>
    <scope>NUCLEOTIDE SEQUENCE [LARGE SCALE GENOMIC DNA]</scope>
    <source>
        <strain evidence="7 8">MAH-29</strain>
    </source>
</reference>
<protein>
    <submittedName>
        <fullName evidence="7">NUDIX domain-containing protein</fullName>
    </submittedName>
</protein>
<keyword evidence="3" id="KW-0479">Metal-binding</keyword>
<sequence>MRIIDKLAWIAIDNKMVLSTRSFGKDKFYIPGGKREAGETDEQALLREIKEELNVDLDKTSLKPFGIFEAQAHGHAEGVIVKMTCYTASYTGQLSCQSEIEEMAWLTYADKDRISHVDKLIFDYLKANELIG</sequence>
<accession>A0ABS3YY72</accession>
<evidence type="ECO:0000256" key="4">
    <source>
        <dbReference type="ARBA" id="ARBA00022801"/>
    </source>
</evidence>
<gene>
    <name evidence="7" type="ORF">J7I42_21440</name>
</gene>
<comment type="caution">
    <text evidence="7">The sequence shown here is derived from an EMBL/GenBank/DDBJ whole genome shotgun (WGS) entry which is preliminary data.</text>
</comment>
<dbReference type="InterPro" id="IPR020084">
    <property type="entry name" value="NUDIX_hydrolase_CS"/>
</dbReference>
<evidence type="ECO:0000256" key="2">
    <source>
        <dbReference type="ARBA" id="ARBA00005582"/>
    </source>
</evidence>
<proteinExistence type="inferred from homology"/>
<dbReference type="InterPro" id="IPR015797">
    <property type="entry name" value="NUDIX_hydrolase-like_dom_sf"/>
</dbReference>
<dbReference type="SUPFAM" id="SSF55811">
    <property type="entry name" value="Nudix"/>
    <property type="match status" value="1"/>
</dbReference>
<evidence type="ECO:0000256" key="1">
    <source>
        <dbReference type="ARBA" id="ARBA00001946"/>
    </source>
</evidence>
<dbReference type="EMBL" id="JAGHKO010000005">
    <property type="protein sequence ID" value="MBO9202868.1"/>
    <property type="molecule type" value="Genomic_DNA"/>
</dbReference>
<dbReference type="PROSITE" id="PS51462">
    <property type="entry name" value="NUDIX"/>
    <property type="match status" value="1"/>
</dbReference>
<evidence type="ECO:0000313" key="8">
    <source>
        <dbReference type="Proteomes" id="UP000677244"/>
    </source>
</evidence>